<organism evidence="2 4">
    <name type="scientific">Paenimyroides ceti</name>
    <dbReference type="NCBI Taxonomy" id="395087"/>
    <lineage>
        <taxon>Bacteria</taxon>
        <taxon>Pseudomonadati</taxon>
        <taxon>Bacteroidota</taxon>
        <taxon>Flavobacteriia</taxon>
        <taxon>Flavobacteriales</taxon>
        <taxon>Flavobacteriaceae</taxon>
        <taxon>Paenimyroides</taxon>
    </lineage>
</organism>
<accession>A0ABT8CT68</accession>
<protein>
    <recommendedName>
        <fullName evidence="5">Bacterial Pleckstrin homology domain-containing protein</fullName>
    </recommendedName>
</protein>
<keyword evidence="1" id="KW-0472">Membrane</keyword>
<feature type="transmembrane region" description="Helical" evidence="1">
    <location>
        <begin position="12"/>
        <end position="33"/>
    </location>
</feature>
<dbReference type="Proteomes" id="UP001242368">
    <property type="component" value="Unassembled WGS sequence"/>
</dbReference>
<evidence type="ECO:0000313" key="3">
    <source>
        <dbReference type="EMBL" id="MDN3709448.1"/>
    </source>
</evidence>
<reference evidence="2" key="1">
    <citation type="journal article" date="2014" name="Int. J. Syst. Evol. Microbiol.">
        <title>Complete genome of a new Firmicutes species belonging to the dominant human colonic microbiota ('Ruminococcus bicirculans') reveals two chromosomes and a selective capacity to utilize plant glucans.</title>
        <authorList>
            <consortium name="NISC Comparative Sequencing Program"/>
            <person name="Wegmann U."/>
            <person name="Louis P."/>
            <person name="Goesmann A."/>
            <person name="Henrissat B."/>
            <person name="Duncan S.H."/>
            <person name="Flint H.J."/>
        </authorList>
    </citation>
    <scope>NUCLEOTIDE SEQUENCE</scope>
    <source>
        <strain evidence="2">CECT 7184</strain>
    </source>
</reference>
<evidence type="ECO:0000256" key="1">
    <source>
        <dbReference type="SAM" id="Phobius"/>
    </source>
</evidence>
<proteinExistence type="predicted"/>
<keyword evidence="1" id="KW-0812">Transmembrane</keyword>
<sequence length="156" mass="17971">MEKAFKEIQKYPGSSYILIVPLLIVLMLFVFSVDVWFQLFLGSIVLVLALSLLYVFTARFIIEINSSGVSYQVTPLGKKQYISKNDITNIEVINLDFIGTFGGWGARKRKGKKAYIFNDGDFIFIKTSEMSYYFSIKDSTVFFERIPHYFVDHTAQ</sequence>
<feature type="transmembrane region" description="Helical" evidence="1">
    <location>
        <begin position="39"/>
        <end position="62"/>
    </location>
</feature>
<comment type="caution">
    <text evidence="2">The sequence shown here is derived from an EMBL/GenBank/DDBJ whole genome shotgun (WGS) entry which is preliminary data.</text>
</comment>
<dbReference type="EMBL" id="JAUFQU010000036">
    <property type="protein sequence ID" value="MDN3709448.1"/>
    <property type="molecule type" value="Genomic_DNA"/>
</dbReference>
<gene>
    <name evidence="2" type="ORF">QW060_09525</name>
    <name evidence="3" type="ORF">QW060_20785</name>
</gene>
<name>A0ABT8CT68_9FLAO</name>
<evidence type="ECO:0008006" key="5">
    <source>
        <dbReference type="Google" id="ProtNLM"/>
    </source>
</evidence>
<evidence type="ECO:0000313" key="4">
    <source>
        <dbReference type="Proteomes" id="UP001242368"/>
    </source>
</evidence>
<reference evidence="4" key="2">
    <citation type="journal article" date="2019" name="Int. J. Syst. Evol. Microbiol.">
        <title>The Global Catalogue of Microorganisms (GCM) 10K type strain sequencing project: providing services to taxonomists for standard genome sequencing and annotation.</title>
        <authorList>
            <consortium name="The Broad Institute Genomics Platform"/>
            <consortium name="The Broad Institute Genome Sequencing Center for Infectious Disease"/>
            <person name="Wu L."/>
            <person name="Ma J."/>
        </authorList>
    </citation>
    <scope>NUCLEOTIDE SEQUENCE [LARGE SCALE GENOMIC DNA]</scope>
    <source>
        <strain evidence="4">CECT 7184</strain>
    </source>
</reference>
<evidence type="ECO:0000313" key="2">
    <source>
        <dbReference type="EMBL" id="MDN3707369.1"/>
    </source>
</evidence>
<dbReference type="EMBL" id="JAUFQU010000001">
    <property type="protein sequence ID" value="MDN3707369.1"/>
    <property type="molecule type" value="Genomic_DNA"/>
</dbReference>
<keyword evidence="4" id="KW-1185">Reference proteome</keyword>
<reference evidence="2" key="3">
    <citation type="submission" date="2023-06" db="EMBL/GenBank/DDBJ databases">
        <authorList>
            <person name="Lucena T."/>
            <person name="Sun Q."/>
        </authorList>
    </citation>
    <scope>NUCLEOTIDE SEQUENCE</scope>
    <source>
        <strain evidence="2">CECT 7184</strain>
    </source>
</reference>
<dbReference type="RefSeq" id="WP_290363344.1">
    <property type="nucleotide sequence ID" value="NZ_JAUFQU010000001.1"/>
</dbReference>
<keyword evidence="1" id="KW-1133">Transmembrane helix</keyword>